<organism evidence="3">
    <name type="scientific">Amphimedon queenslandica</name>
    <name type="common">Sponge</name>
    <dbReference type="NCBI Taxonomy" id="400682"/>
    <lineage>
        <taxon>Eukaryota</taxon>
        <taxon>Metazoa</taxon>
        <taxon>Porifera</taxon>
        <taxon>Demospongiae</taxon>
        <taxon>Heteroscleromorpha</taxon>
        <taxon>Haplosclerida</taxon>
        <taxon>Niphatidae</taxon>
        <taxon>Amphimedon</taxon>
    </lineage>
</organism>
<evidence type="ECO:0000313" key="3">
    <source>
        <dbReference type="EnsemblMetazoa" id="Aqu2.1.07474_001"/>
    </source>
</evidence>
<feature type="compositionally biased region" description="Basic and acidic residues" evidence="1">
    <location>
        <begin position="74"/>
        <end position="93"/>
    </location>
</feature>
<reference evidence="3" key="1">
    <citation type="submission" date="2017-05" db="UniProtKB">
        <authorList>
            <consortium name="EnsemblMetazoa"/>
        </authorList>
    </citation>
    <scope>IDENTIFICATION</scope>
</reference>
<name>A0A1X7SZ70_AMPQE</name>
<dbReference type="InParanoid" id="A0A1X7SZ70"/>
<feature type="region of interest" description="Disordered" evidence="1">
    <location>
        <begin position="66"/>
        <end position="99"/>
    </location>
</feature>
<dbReference type="EnsemblMetazoa" id="Aqu2.1.07474_001">
    <property type="protein sequence ID" value="Aqu2.1.07474_001"/>
    <property type="gene ID" value="Aqu2.1.07474"/>
</dbReference>
<keyword evidence="2" id="KW-0812">Transmembrane</keyword>
<feature type="transmembrane region" description="Helical" evidence="2">
    <location>
        <begin position="40"/>
        <end position="58"/>
    </location>
</feature>
<keyword evidence="2" id="KW-1133">Transmembrane helix</keyword>
<keyword evidence="2" id="KW-0472">Membrane</keyword>
<dbReference type="AlphaFoldDB" id="A0A1X7SZ70"/>
<protein>
    <submittedName>
        <fullName evidence="3">Uncharacterized protein</fullName>
    </submittedName>
</protein>
<evidence type="ECO:0000256" key="2">
    <source>
        <dbReference type="SAM" id="Phobius"/>
    </source>
</evidence>
<sequence length="99" mass="11081">MHRLIRGIRNKPMVVTWGRGSKGVAKVTKISGGIPLLPHVYVLLPSLSFSLLFIFLLLKGQYAHQHGKTSQDPATKREGSPRRQRDTEKKEEGCSQDSN</sequence>
<proteinExistence type="predicted"/>
<accession>A0A1X7SZ70</accession>
<evidence type="ECO:0000256" key="1">
    <source>
        <dbReference type="SAM" id="MobiDB-lite"/>
    </source>
</evidence>